<dbReference type="EMBL" id="CP030118">
    <property type="protein sequence ID" value="QDL09839.1"/>
    <property type="molecule type" value="Genomic_DNA"/>
</dbReference>
<dbReference type="KEGG" id="bsen:DP114_19845"/>
<dbReference type="Gene3D" id="3.30.70.100">
    <property type="match status" value="1"/>
</dbReference>
<dbReference type="PROSITE" id="PS50846">
    <property type="entry name" value="HMA_2"/>
    <property type="match status" value="1"/>
</dbReference>
<gene>
    <name evidence="2" type="ORF">DP114_19845</name>
</gene>
<accession>A0A856MHV7</accession>
<feature type="domain" description="HMA" evidence="1">
    <location>
        <begin position="1"/>
        <end position="64"/>
    </location>
</feature>
<reference evidence="2 3" key="1">
    <citation type="submission" date="2018-06" db="EMBL/GenBank/DDBJ databases">
        <title>Comparative genomics of Brasilonema spp. strains.</title>
        <authorList>
            <person name="Alvarenga D.O."/>
            <person name="Fiore M.F."/>
            <person name="Varani A.M."/>
        </authorList>
    </citation>
    <scope>NUCLEOTIDE SEQUENCE [LARGE SCALE GENOMIC DNA]</scope>
    <source>
        <strain evidence="2 3">CENA114</strain>
    </source>
</reference>
<organism evidence="2 3">
    <name type="scientific">Brasilonema sennae CENA114</name>
    <dbReference type="NCBI Taxonomy" id="415709"/>
    <lineage>
        <taxon>Bacteria</taxon>
        <taxon>Bacillati</taxon>
        <taxon>Cyanobacteriota</taxon>
        <taxon>Cyanophyceae</taxon>
        <taxon>Nostocales</taxon>
        <taxon>Scytonemataceae</taxon>
        <taxon>Brasilonema</taxon>
        <taxon>Bromeliae group (in: Brasilonema)</taxon>
    </lineage>
</organism>
<dbReference type="RefSeq" id="WP_169266941.1">
    <property type="nucleotide sequence ID" value="NZ_CAWOXK010000001.1"/>
</dbReference>
<name>A0A856MHV7_9CYAN</name>
<dbReference type="AlphaFoldDB" id="A0A856MHV7"/>
<evidence type="ECO:0000259" key="1">
    <source>
        <dbReference type="PROSITE" id="PS50846"/>
    </source>
</evidence>
<sequence>MTLQLQVPNMACSACADTITKAVQAIDANATVQADPKTKIVSVKTNASQTAIQEAITQAGYTVA</sequence>
<protein>
    <submittedName>
        <fullName evidence="2">Copper chaperone</fullName>
    </submittedName>
</protein>
<dbReference type="InterPro" id="IPR006121">
    <property type="entry name" value="HMA_dom"/>
</dbReference>
<dbReference type="GO" id="GO:0046872">
    <property type="term" value="F:metal ion binding"/>
    <property type="evidence" value="ECO:0007669"/>
    <property type="project" value="InterPro"/>
</dbReference>
<dbReference type="InterPro" id="IPR036163">
    <property type="entry name" value="HMA_dom_sf"/>
</dbReference>
<dbReference type="Proteomes" id="UP000503129">
    <property type="component" value="Chromosome"/>
</dbReference>
<keyword evidence="3" id="KW-1185">Reference proteome</keyword>
<dbReference type="Pfam" id="PF00403">
    <property type="entry name" value="HMA"/>
    <property type="match status" value="1"/>
</dbReference>
<dbReference type="CDD" id="cd00371">
    <property type="entry name" value="HMA"/>
    <property type="match status" value="1"/>
</dbReference>
<proteinExistence type="predicted"/>
<evidence type="ECO:0000313" key="2">
    <source>
        <dbReference type="EMBL" id="QDL09839.1"/>
    </source>
</evidence>
<evidence type="ECO:0000313" key="3">
    <source>
        <dbReference type="Proteomes" id="UP000503129"/>
    </source>
</evidence>
<dbReference type="SUPFAM" id="SSF55008">
    <property type="entry name" value="HMA, heavy metal-associated domain"/>
    <property type="match status" value="1"/>
</dbReference>